<name>M2QMT5_CERS8</name>
<feature type="domain" description="ARID" evidence="2">
    <location>
        <begin position="201"/>
        <end position="306"/>
    </location>
</feature>
<accession>M2QMT5</accession>
<evidence type="ECO:0000259" key="2">
    <source>
        <dbReference type="PROSITE" id="PS51011"/>
    </source>
</evidence>
<dbReference type="EMBL" id="KB445806">
    <property type="protein sequence ID" value="EMD33460.1"/>
    <property type="molecule type" value="Genomic_DNA"/>
</dbReference>
<proteinExistence type="predicted"/>
<dbReference type="CDD" id="cd16100">
    <property type="entry name" value="ARID"/>
    <property type="match status" value="1"/>
</dbReference>
<dbReference type="Pfam" id="PF01388">
    <property type="entry name" value="ARID"/>
    <property type="match status" value="1"/>
</dbReference>
<sequence length="620" mass="67104">MTERPPADDDNAPHSGYVLAPQGSSPPSMLGLSGLGIPRTVAQRPTTPIIRTGTSAPPAAAGHPGQVGLGPAFGPGVPPAPQPQYGAPIQMQHGPPIAVIQQRPGNAVMGPPLPPHVIPPYAQGPGCVLPSYQVTGPMQQMAPTSYVHAFARMPPPPHQHVANSAQLAVAAPQHAPTAAQSHSMQRVPPQPQARQSLRIPPLDPKPFELVYAHFCEQSGIAPPEPALLRHHGHSFTLHALHAEVFSVGPYDEIKDNDAIWAIIGGVLGFVRFPATQTLPARAGPAVIEQLRDVYARFLHRFEKSYVNGYIQMRRMQQQQQMQMQMQQMQMRQMQMQHQQQQMPVQFGLQGVSCGPTMPQHSMAVVRPAPTGQAHIPLPGGAPVPAAGAVAPFAHGQQAHFPTAPVPTPAAPVPDADATATVLSRLQDLDEELRGLCRLLVYESRLNLMGTETHLVPEDELQEHQRLLTVAETLVPHVSRAFAIAVRFIEPDKIRNTIYIMMRVAHQRHLLMQCPPRYAINVDMMSILLEGLRSRASYLYGAVAAAITPDLLAQLPPFDSGVEISFAEPGPDDLRLLEQLEADLGQAALPSQFDGLLVMADEDEEGVKPVIKAEPEDDIDS</sequence>
<dbReference type="Proteomes" id="UP000016930">
    <property type="component" value="Unassembled WGS sequence"/>
</dbReference>
<feature type="compositionally biased region" description="Low complexity" evidence="1">
    <location>
        <begin position="21"/>
        <end position="35"/>
    </location>
</feature>
<evidence type="ECO:0000256" key="1">
    <source>
        <dbReference type="SAM" id="MobiDB-lite"/>
    </source>
</evidence>
<keyword evidence="4" id="KW-1185">Reference proteome</keyword>
<dbReference type="STRING" id="914234.M2QMT5"/>
<reference evidence="3 4" key="1">
    <citation type="journal article" date="2012" name="Proc. Natl. Acad. Sci. U.S.A.">
        <title>Comparative genomics of Ceriporiopsis subvermispora and Phanerochaete chrysosporium provide insight into selective ligninolysis.</title>
        <authorList>
            <person name="Fernandez-Fueyo E."/>
            <person name="Ruiz-Duenas F.J."/>
            <person name="Ferreira P."/>
            <person name="Floudas D."/>
            <person name="Hibbett D.S."/>
            <person name="Canessa P."/>
            <person name="Larrondo L.F."/>
            <person name="James T.Y."/>
            <person name="Seelenfreund D."/>
            <person name="Lobos S."/>
            <person name="Polanco R."/>
            <person name="Tello M."/>
            <person name="Honda Y."/>
            <person name="Watanabe T."/>
            <person name="Watanabe T."/>
            <person name="Ryu J.S."/>
            <person name="Kubicek C.P."/>
            <person name="Schmoll M."/>
            <person name="Gaskell J."/>
            <person name="Hammel K.E."/>
            <person name="St John F.J."/>
            <person name="Vanden Wymelenberg A."/>
            <person name="Sabat G."/>
            <person name="Splinter BonDurant S."/>
            <person name="Syed K."/>
            <person name="Yadav J.S."/>
            <person name="Doddapaneni H."/>
            <person name="Subramanian V."/>
            <person name="Lavin J.L."/>
            <person name="Oguiza J.A."/>
            <person name="Perez G."/>
            <person name="Pisabarro A.G."/>
            <person name="Ramirez L."/>
            <person name="Santoyo F."/>
            <person name="Master E."/>
            <person name="Coutinho P.M."/>
            <person name="Henrissat B."/>
            <person name="Lombard V."/>
            <person name="Magnuson J.K."/>
            <person name="Kuees U."/>
            <person name="Hori C."/>
            <person name="Igarashi K."/>
            <person name="Samejima M."/>
            <person name="Held B.W."/>
            <person name="Barry K.W."/>
            <person name="LaButti K.M."/>
            <person name="Lapidus A."/>
            <person name="Lindquist E.A."/>
            <person name="Lucas S.M."/>
            <person name="Riley R."/>
            <person name="Salamov A.A."/>
            <person name="Hoffmeister D."/>
            <person name="Schwenk D."/>
            <person name="Hadar Y."/>
            <person name="Yarden O."/>
            <person name="de Vries R.P."/>
            <person name="Wiebenga A."/>
            <person name="Stenlid J."/>
            <person name="Eastwood D."/>
            <person name="Grigoriev I.V."/>
            <person name="Berka R.M."/>
            <person name="Blanchette R.A."/>
            <person name="Kersten P."/>
            <person name="Martinez A.T."/>
            <person name="Vicuna R."/>
            <person name="Cullen D."/>
        </authorList>
    </citation>
    <scope>NUCLEOTIDE SEQUENCE [LARGE SCALE GENOMIC DNA]</scope>
    <source>
        <strain evidence="3 4">B</strain>
    </source>
</reference>
<dbReference type="AlphaFoldDB" id="M2QMT5"/>
<evidence type="ECO:0000313" key="4">
    <source>
        <dbReference type="Proteomes" id="UP000016930"/>
    </source>
</evidence>
<dbReference type="Gene3D" id="1.10.150.60">
    <property type="entry name" value="ARID DNA-binding domain"/>
    <property type="match status" value="1"/>
</dbReference>
<dbReference type="HOGENOM" id="CLU_440744_0_0_1"/>
<dbReference type="GO" id="GO:0003677">
    <property type="term" value="F:DNA binding"/>
    <property type="evidence" value="ECO:0007669"/>
    <property type="project" value="InterPro"/>
</dbReference>
<dbReference type="InterPro" id="IPR036431">
    <property type="entry name" value="ARID_dom_sf"/>
</dbReference>
<dbReference type="SUPFAM" id="SSF46774">
    <property type="entry name" value="ARID-like"/>
    <property type="match status" value="1"/>
</dbReference>
<evidence type="ECO:0000313" key="3">
    <source>
        <dbReference type="EMBL" id="EMD33460.1"/>
    </source>
</evidence>
<protein>
    <recommendedName>
        <fullName evidence="2">ARID domain-containing protein</fullName>
    </recommendedName>
</protein>
<feature type="region of interest" description="Disordered" evidence="1">
    <location>
        <begin position="52"/>
        <end position="77"/>
    </location>
</feature>
<gene>
    <name evidence="3" type="ORF">CERSUDRAFT_118044</name>
</gene>
<organism evidence="3 4">
    <name type="scientific">Ceriporiopsis subvermispora (strain B)</name>
    <name type="common">White-rot fungus</name>
    <name type="synonym">Gelatoporia subvermispora</name>
    <dbReference type="NCBI Taxonomy" id="914234"/>
    <lineage>
        <taxon>Eukaryota</taxon>
        <taxon>Fungi</taxon>
        <taxon>Dikarya</taxon>
        <taxon>Basidiomycota</taxon>
        <taxon>Agaricomycotina</taxon>
        <taxon>Agaricomycetes</taxon>
        <taxon>Polyporales</taxon>
        <taxon>Gelatoporiaceae</taxon>
        <taxon>Gelatoporia</taxon>
    </lineage>
</organism>
<dbReference type="PROSITE" id="PS51011">
    <property type="entry name" value="ARID"/>
    <property type="match status" value="1"/>
</dbReference>
<dbReference type="OrthoDB" id="1938591at2759"/>
<dbReference type="InterPro" id="IPR001606">
    <property type="entry name" value="ARID_dom"/>
</dbReference>
<feature type="region of interest" description="Disordered" evidence="1">
    <location>
        <begin position="1"/>
        <end position="35"/>
    </location>
</feature>